<dbReference type="Pfam" id="PF10396">
    <property type="entry name" value="TrmE_N"/>
    <property type="match status" value="1"/>
</dbReference>
<dbReference type="Proteomes" id="UP000475117">
    <property type="component" value="Chromosome"/>
</dbReference>
<keyword evidence="6" id="KW-0460">Magnesium</keyword>
<dbReference type="AlphaFoldDB" id="A0A6B3LEE7"/>
<dbReference type="InterPro" id="IPR031168">
    <property type="entry name" value="G_TrmE"/>
</dbReference>
<keyword evidence="6" id="KW-0479">Metal-binding</keyword>
<dbReference type="GO" id="GO:0046872">
    <property type="term" value="F:metal ion binding"/>
    <property type="evidence" value="ECO:0007669"/>
    <property type="project" value="UniProtKB-KW"/>
</dbReference>
<evidence type="ECO:0000256" key="6">
    <source>
        <dbReference type="HAMAP-Rule" id="MF_00379"/>
    </source>
</evidence>
<dbReference type="Gene3D" id="3.40.50.300">
    <property type="entry name" value="P-loop containing nucleotide triphosphate hydrolases"/>
    <property type="match status" value="1"/>
</dbReference>
<gene>
    <name evidence="6 8" type="primary">mnmE</name>
    <name evidence="6" type="synonym">trmE</name>
    <name evidence="8" type="ORF">G3M56_012710</name>
</gene>
<keyword evidence="6" id="KW-0963">Cytoplasm</keyword>
<dbReference type="InterPro" id="IPR027266">
    <property type="entry name" value="TrmE/GcvT-like"/>
</dbReference>
<feature type="binding site" evidence="6">
    <location>
        <position position="260"/>
    </location>
    <ligand>
        <name>Mg(2+)</name>
        <dbReference type="ChEBI" id="CHEBI:18420"/>
    </ligand>
</feature>
<keyword evidence="5 6" id="KW-0342">GTP-binding</keyword>
<organism evidence="8 9">
    <name type="scientific">Sulfuriroseicoccus oceanibius</name>
    <dbReference type="NCBI Taxonomy" id="2707525"/>
    <lineage>
        <taxon>Bacteria</taxon>
        <taxon>Pseudomonadati</taxon>
        <taxon>Verrucomicrobiota</taxon>
        <taxon>Verrucomicrobiia</taxon>
        <taxon>Verrucomicrobiales</taxon>
        <taxon>Verrucomicrobiaceae</taxon>
        <taxon>Sulfuriroseicoccus</taxon>
    </lineage>
</organism>
<dbReference type="InterPro" id="IPR004520">
    <property type="entry name" value="GTPase_MnmE"/>
</dbReference>
<dbReference type="Gene3D" id="1.20.120.430">
    <property type="entry name" value="tRNA modification GTPase MnmE domain 2"/>
    <property type="match status" value="1"/>
</dbReference>
<evidence type="ECO:0000256" key="2">
    <source>
        <dbReference type="ARBA" id="ARBA00022694"/>
    </source>
</evidence>
<comment type="similarity">
    <text evidence="1 6 7">Belongs to the TRAFAC class TrmE-Era-EngA-EngB-Septin-like GTPase superfamily. TrmE GTPase family.</text>
</comment>
<evidence type="ECO:0000256" key="1">
    <source>
        <dbReference type="ARBA" id="ARBA00011043"/>
    </source>
</evidence>
<evidence type="ECO:0000256" key="4">
    <source>
        <dbReference type="ARBA" id="ARBA00022958"/>
    </source>
</evidence>
<dbReference type="GO" id="GO:0005737">
    <property type="term" value="C:cytoplasm"/>
    <property type="evidence" value="ECO:0007669"/>
    <property type="project" value="UniProtKB-SubCell"/>
</dbReference>
<dbReference type="EC" id="3.6.-.-" evidence="6"/>
<dbReference type="InterPro" id="IPR005225">
    <property type="entry name" value="Small_GTP-bd"/>
</dbReference>
<comment type="cofactor">
    <cofactor evidence="6">
        <name>K(+)</name>
        <dbReference type="ChEBI" id="CHEBI:29103"/>
    </cofactor>
    <text evidence="6">Binds 1 potassium ion per subunit.</text>
</comment>
<sequence length="457" mass="48047">MSGVAGDATIAAIASPVGRGAVSLIRVSGADAFGVVDKVWRGAQSVAEIPARRATLGRIVRADGSETLIDQVLLTRFDGPASFTGENVVEIAGHGGVLVTQRLLEALLEAGAKAAGPGEFSQRAFVNGKLDLTQAEAVMDLIEAQTDLALRAAHQQLDGGLGSRITAMQDDLLGVLAHVEAYIDFPDEDIDPDTRSALISRIDRLRDTTSGLLETHERGRILRHGLRLVFAGAPNVGKSSLLNVLLGYDRAIVSDVAGTTRDTVEEVVNLGGVPVRLIDTAGLRSSGDEIEHEGIQRTGKALASADLVVELLDGSVPLSEQERVQVPESVKHHLVALNKSDLGVADGWDAFGEDAVRISCTEVDGVEPLIAAIKREVTTSASALDATPVAINARHRDCLQLVSSELASARALIDLGEEPEFVAEHLRAALNAAGEVVGKLDAEDVLGKIFSSFCIGK</sequence>
<feature type="binding site" evidence="6">
    <location>
        <begin position="235"/>
        <end position="240"/>
    </location>
    <ligand>
        <name>GTP</name>
        <dbReference type="ChEBI" id="CHEBI:37565"/>
    </ligand>
</feature>
<keyword evidence="6" id="KW-0378">Hydrolase</keyword>
<dbReference type="GO" id="GO:0030488">
    <property type="term" value="P:tRNA methylation"/>
    <property type="evidence" value="ECO:0007669"/>
    <property type="project" value="TreeGrafter"/>
</dbReference>
<keyword evidence="4 6" id="KW-0630">Potassium</keyword>
<proteinExistence type="inferred from homology"/>
<keyword evidence="2 6" id="KW-0819">tRNA processing</keyword>
<feature type="binding site" evidence="6">
    <location>
        <position position="259"/>
    </location>
    <ligand>
        <name>K(+)</name>
        <dbReference type="ChEBI" id="CHEBI:29103"/>
    </ligand>
</feature>
<dbReference type="PROSITE" id="PS51709">
    <property type="entry name" value="G_TRME"/>
    <property type="match status" value="1"/>
</dbReference>
<evidence type="ECO:0000256" key="3">
    <source>
        <dbReference type="ARBA" id="ARBA00022741"/>
    </source>
</evidence>
<dbReference type="EMBL" id="CP066776">
    <property type="protein sequence ID" value="QQL46425.1"/>
    <property type="molecule type" value="Genomic_DNA"/>
</dbReference>
<dbReference type="Pfam" id="PF12631">
    <property type="entry name" value="MnmE_helical"/>
    <property type="match status" value="1"/>
</dbReference>
<comment type="caution">
    <text evidence="6">Lacks conserved residue(s) required for the propagation of feature annotation.</text>
</comment>
<feature type="binding site" evidence="6">
    <location>
        <position position="254"/>
    </location>
    <ligand>
        <name>K(+)</name>
        <dbReference type="ChEBI" id="CHEBI:29103"/>
    </ligand>
</feature>
<dbReference type="CDD" id="cd14858">
    <property type="entry name" value="TrmE_N"/>
    <property type="match status" value="1"/>
</dbReference>
<comment type="function">
    <text evidence="6">Exhibits a very high intrinsic GTPase hydrolysis rate. Involved in the addition of a carboxymethylaminomethyl (cmnm) group at the wobble position (U34) of certain tRNAs, forming tRNA-cmnm(5)s(2)U34.</text>
</comment>
<keyword evidence="9" id="KW-1185">Reference proteome</keyword>
<protein>
    <recommendedName>
        <fullName evidence="6">tRNA modification GTPase MnmE</fullName>
        <ecNumber evidence="6">3.6.-.-</ecNumber>
    </recommendedName>
</protein>
<feature type="binding site" evidence="6">
    <location>
        <position position="26"/>
    </location>
    <ligand>
        <name>(6S)-5-formyl-5,6,7,8-tetrahydrofolate</name>
        <dbReference type="ChEBI" id="CHEBI:57457"/>
    </ligand>
</feature>
<comment type="subcellular location">
    <subcellularLocation>
        <location evidence="6">Cytoplasm</location>
    </subcellularLocation>
</comment>
<evidence type="ECO:0000313" key="9">
    <source>
        <dbReference type="Proteomes" id="UP000475117"/>
    </source>
</evidence>
<dbReference type="InterPro" id="IPR025867">
    <property type="entry name" value="MnmE_helical"/>
</dbReference>
<dbReference type="Pfam" id="PF01926">
    <property type="entry name" value="MMR_HSR1"/>
    <property type="match status" value="1"/>
</dbReference>
<feature type="binding site" evidence="6">
    <location>
        <position position="235"/>
    </location>
    <ligand>
        <name>K(+)</name>
        <dbReference type="ChEBI" id="CHEBI:29103"/>
    </ligand>
</feature>
<feature type="binding site" evidence="6">
    <location>
        <position position="239"/>
    </location>
    <ligand>
        <name>Mg(2+)</name>
        <dbReference type="ChEBI" id="CHEBI:18420"/>
    </ligand>
</feature>
<comment type="subunit">
    <text evidence="6">Homodimer. Heterotetramer of two MnmE and two MnmG subunits.</text>
</comment>
<dbReference type="SUPFAM" id="SSF52540">
    <property type="entry name" value="P-loop containing nucleoside triphosphate hydrolases"/>
    <property type="match status" value="1"/>
</dbReference>
<keyword evidence="3 6" id="KW-0547">Nucleotide-binding</keyword>
<dbReference type="PANTHER" id="PTHR42714">
    <property type="entry name" value="TRNA MODIFICATION GTPASE GTPBP3"/>
    <property type="match status" value="1"/>
</dbReference>
<accession>A0A6B3LEE7</accession>
<feature type="binding site" evidence="6">
    <location>
        <begin position="279"/>
        <end position="282"/>
    </location>
    <ligand>
        <name>GTP</name>
        <dbReference type="ChEBI" id="CHEBI:37565"/>
    </ligand>
</feature>
<dbReference type="GO" id="GO:0005525">
    <property type="term" value="F:GTP binding"/>
    <property type="evidence" value="ECO:0007669"/>
    <property type="project" value="UniProtKB-UniRule"/>
</dbReference>
<dbReference type="GO" id="GO:0003924">
    <property type="term" value="F:GTPase activity"/>
    <property type="evidence" value="ECO:0007669"/>
    <property type="project" value="UniProtKB-UniRule"/>
</dbReference>
<feature type="binding site" evidence="6">
    <location>
        <begin position="254"/>
        <end position="260"/>
    </location>
    <ligand>
        <name>GTP</name>
        <dbReference type="ChEBI" id="CHEBI:37565"/>
    </ligand>
</feature>
<dbReference type="GO" id="GO:0002098">
    <property type="term" value="P:tRNA wobble uridine modification"/>
    <property type="evidence" value="ECO:0007669"/>
    <property type="project" value="TreeGrafter"/>
</dbReference>
<dbReference type="NCBIfam" id="NF003661">
    <property type="entry name" value="PRK05291.1-3"/>
    <property type="match status" value="1"/>
</dbReference>
<dbReference type="CDD" id="cd04164">
    <property type="entry name" value="trmE"/>
    <property type="match status" value="1"/>
</dbReference>
<feature type="binding site" evidence="6">
    <location>
        <position position="256"/>
    </location>
    <ligand>
        <name>K(+)</name>
        <dbReference type="ChEBI" id="CHEBI:29103"/>
    </ligand>
</feature>
<dbReference type="InterPro" id="IPR006073">
    <property type="entry name" value="GTP-bd"/>
</dbReference>
<feature type="binding site" evidence="6">
    <location>
        <position position="457"/>
    </location>
    <ligand>
        <name>(6S)-5-formyl-5,6,7,8-tetrahydrofolate</name>
        <dbReference type="ChEBI" id="CHEBI:57457"/>
    </ligand>
</feature>
<feature type="binding site" evidence="6">
    <location>
        <position position="129"/>
    </location>
    <ligand>
        <name>(6S)-5-formyl-5,6,7,8-tetrahydrofolate</name>
        <dbReference type="ChEBI" id="CHEBI:57457"/>
    </ligand>
</feature>
<dbReference type="PANTHER" id="PTHR42714:SF2">
    <property type="entry name" value="TRNA MODIFICATION GTPASE GTPBP3, MITOCHONDRIAL"/>
    <property type="match status" value="1"/>
</dbReference>
<evidence type="ECO:0000256" key="5">
    <source>
        <dbReference type="ARBA" id="ARBA00023134"/>
    </source>
</evidence>
<dbReference type="InterPro" id="IPR027417">
    <property type="entry name" value="P-loop_NTPase"/>
</dbReference>
<evidence type="ECO:0000256" key="7">
    <source>
        <dbReference type="RuleBase" id="RU003313"/>
    </source>
</evidence>
<evidence type="ECO:0000313" key="8">
    <source>
        <dbReference type="EMBL" id="QQL46425.1"/>
    </source>
</evidence>
<dbReference type="HAMAP" id="MF_00379">
    <property type="entry name" value="GTPase_MnmE"/>
    <property type="match status" value="1"/>
</dbReference>
<dbReference type="NCBIfam" id="TIGR00231">
    <property type="entry name" value="small_GTP"/>
    <property type="match status" value="1"/>
</dbReference>
<dbReference type="Gene3D" id="3.30.1360.120">
    <property type="entry name" value="Probable tRNA modification gtpase trme, domain 1"/>
    <property type="match status" value="1"/>
</dbReference>
<dbReference type="InterPro" id="IPR027368">
    <property type="entry name" value="MnmE_dom2"/>
</dbReference>
<dbReference type="InterPro" id="IPR018948">
    <property type="entry name" value="GTP-bd_TrmE_N"/>
</dbReference>
<name>A0A6B3LEE7_9BACT</name>
<dbReference type="NCBIfam" id="TIGR00450">
    <property type="entry name" value="mnmE_trmE_thdF"/>
    <property type="match status" value="1"/>
</dbReference>
<dbReference type="KEGG" id="soa:G3M56_012710"/>
<feature type="binding site" evidence="6">
    <location>
        <position position="90"/>
    </location>
    <ligand>
        <name>(6S)-5-formyl-5,6,7,8-tetrahydrofolate</name>
        <dbReference type="ChEBI" id="CHEBI:57457"/>
    </ligand>
</feature>
<dbReference type="SUPFAM" id="SSF116878">
    <property type="entry name" value="TrmE connector domain"/>
    <property type="match status" value="1"/>
</dbReference>
<reference evidence="8 9" key="1">
    <citation type="submission" date="2020-12" db="EMBL/GenBank/DDBJ databases">
        <title>Sulforoseuscoccus oceanibium gen. nov., sp. nov., a representative of the phylum Verrucomicrobia with special cytoplasmic membrane, and proposal of Sulforoseuscoccusaceae fam. nov.</title>
        <authorList>
            <person name="Xi F."/>
        </authorList>
    </citation>
    <scope>NUCLEOTIDE SEQUENCE [LARGE SCALE GENOMIC DNA]</scope>
    <source>
        <strain evidence="8 9">T37</strain>
    </source>
</reference>